<dbReference type="Proteomes" id="UP001295684">
    <property type="component" value="Unassembled WGS sequence"/>
</dbReference>
<feature type="compositionally biased region" description="Polar residues" evidence="1">
    <location>
        <begin position="104"/>
        <end position="119"/>
    </location>
</feature>
<gene>
    <name evidence="2" type="ORF">ECRASSUSDP1_LOCUS20888</name>
</gene>
<evidence type="ECO:0000256" key="1">
    <source>
        <dbReference type="SAM" id="MobiDB-lite"/>
    </source>
</evidence>
<keyword evidence="3" id="KW-1185">Reference proteome</keyword>
<evidence type="ECO:0000313" key="3">
    <source>
        <dbReference type="Proteomes" id="UP001295684"/>
    </source>
</evidence>
<evidence type="ECO:0000313" key="2">
    <source>
        <dbReference type="EMBL" id="CAI2379478.1"/>
    </source>
</evidence>
<comment type="caution">
    <text evidence="2">The sequence shown here is derived from an EMBL/GenBank/DDBJ whole genome shotgun (WGS) entry which is preliminary data.</text>
</comment>
<feature type="region of interest" description="Disordered" evidence="1">
    <location>
        <begin position="104"/>
        <end position="129"/>
    </location>
</feature>
<sequence>MCCSGSKGSVHTPNKVNPITHTSNVNSIEPSINNTHMIIPTMYQYTDQQLAQIQPGPGVTTNQNTYTNNLLPPIAEQQKIADPTMVTSTTLKLSKTYTNAIPYGTQSIPALKTTQSTPESHPYPQRNKK</sequence>
<dbReference type="EMBL" id="CAMPGE010021326">
    <property type="protein sequence ID" value="CAI2379478.1"/>
    <property type="molecule type" value="Genomic_DNA"/>
</dbReference>
<protein>
    <submittedName>
        <fullName evidence="2">Uncharacterized protein</fullName>
    </submittedName>
</protein>
<reference evidence="2" key="1">
    <citation type="submission" date="2023-07" db="EMBL/GenBank/DDBJ databases">
        <authorList>
            <consortium name="AG Swart"/>
            <person name="Singh M."/>
            <person name="Singh A."/>
            <person name="Seah K."/>
            <person name="Emmerich C."/>
        </authorList>
    </citation>
    <scope>NUCLEOTIDE SEQUENCE</scope>
    <source>
        <strain evidence="2">DP1</strain>
    </source>
</reference>
<organism evidence="2 3">
    <name type="scientific">Euplotes crassus</name>
    <dbReference type="NCBI Taxonomy" id="5936"/>
    <lineage>
        <taxon>Eukaryota</taxon>
        <taxon>Sar</taxon>
        <taxon>Alveolata</taxon>
        <taxon>Ciliophora</taxon>
        <taxon>Intramacronucleata</taxon>
        <taxon>Spirotrichea</taxon>
        <taxon>Hypotrichia</taxon>
        <taxon>Euplotida</taxon>
        <taxon>Euplotidae</taxon>
        <taxon>Moneuplotes</taxon>
    </lineage>
</organism>
<proteinExistence type="predicted"/>
<accession>A0AAD2D4Q4</accession>
<dbReference type="AlphaFoldDB" id="A0AAD2D4Q4"/>
<name>A0AAD2D4Q4_EUPCR</name>